<reference evidence="2 3" key="1">
    <citation type="submission" date="2017-08" db="EMBL/GenBank/DDBJ databases">
        <title>Pleomorphomonas carboxidotrophicus sp. nov., a new mesophilic hydrogenogenic carboxidotroph.</title>
        <authorList>
            <person name="Esquivel-Elizondo S."/>
            <person name="Krajmalnik-Brown R."/>
            <person name="Maldonado J."/>
        </authorList>
    </citation>
    <scope>NUCLEOTIDE SEQUENCE [LARGE SCALE GENOMIC DNA]</scope>
    <source>
        <strain evidence="2 3">SVCO-16</strain>
    </source>
</reference>
<feature type="domain" description="Predicted pPIWI-associating nuclease" evidence="1">
    <location>
        <begin position="108"/>
        <end position="240"/>
    </location>
</feature>
<dbReference type="Pfam" id="PF18165">
    <property type="entry name" value="pP_pnuc_1"/>
    <property type="match status" value="1"/>
</dbReference>
<dbReference type="InterPro" id="IPR040556">
    <property type="entry name" value="pP_pnuc_1"/>
</dbReference>
<comment type="caution">
    <text evidence="2">The sequence shown here is derived from an EMBL/GenBank/DDBJ whole genome shotgun (WGS) entry which is preliminary data.</text>
</comment>
<keyword evidence="3" id="KW-1185">Reference proteome</keyword>
<dbReference type="EMBL" id="NQVN01000001">
    <property type="protein sequence ID" value="PIP00662.1"/>
    <property type="molecule type" value="Genomic_DNA"/>
</dbReference>
<gene>
    <name evidence="2" type="ORF">CJ014_00735</name>
</gene>
<dbReference type="AlphaFoldDB" id="A0A2G9X124"/>
<evidence type="ECO:0000313" key="2">
    <source>
        <dbReference type="EMBL" id="PIP00662.1"/>
    </source>
</evidence>
<dbReference type="OrthoDB" id="712022at2"/>
<protein>
    <recommendedName>
        <fullName evidence="1">Predicted pPIWI-associating nuclease domain-containing protein</fullName>
    </recommendedName>
</protein>
<organism evidence="2 3">
    <name type="scientific">Pleomorphomonas carboxyditropha</name>
    <dbReference type="NCBI Taxonomy" id="2023338"/>
    <lineage>
        <taxon>Bacteria</taxon>
        <taxon>Pseudomonadati</taxon>
        <taxon>Pseudomonadota</taxon>
        <taxon>Alphaproteobacteria</taxon>
        <taxon>Hyphomicrobiales</taxon>
        <taxon>Pleomorphomonadaceae</taxon>
        <taxon>Pleomorphomonas</taxon>
    </lineage>
</organism>
<dbReference type="RefSeq" id="WP_100078606.1">
    <property type="nucleotide sequence ID" value="NZ_NQVN01000001.1"/>
</dbReference>
<proteinExistence type="predicted"/>
<evidence type="ECO:0000313" key="3">
    <source>
        <dbReference type="Proteomes" id="UP000231070"/>
    </source>
</evidence>
<evidence type="ECO:0000259" key="1">
    <source>
        <dbReference type="Pfam" id="PF18165"/>
    </source>
</evidence>
<dbReference type="Proteomes" id="UP000231070">
    <property type="component" value="Unassembled WGS sequence"/>
</dbReference>
<name>A0A2G9X124_9HYPH</name>
<sequence>MTTHFTDYQIMMAILDIYARSDRQLALGNIVGKGYSQSDLERSLGCESFSVEERAQAMRCAAELMARGLVVPTYSDLVSPEEWRVITAEGRDALKRGALDELDAALWKLSHEFVSARRGALIALNSATPDAMRQAAHSARELVSQVLHVVSPDDEVRSQPWFVADKNKPTLITRKQRYKYAIMKRSRGMSETDLSIALKAGELLDVQHQKLSAGAHNPGPVVRADVEDAINTVEMVLRVLLL</sequence>
<accession>A0A2G9X124</accession>